<name>A0AC34FS16_9BILA</name>
<dbReference type="WBParaSite" id="ES5_v2.g20096.t1">
    <property type="protein sequence ID" value="ES5_v2.g20096.t1"/>
    <property type="gene ID" value="ES5_v2.g20096"/>
</dbReference>
<evidence type="ECO:0000313" key="1">
    <source>
        <dbReference type="Proteomes" id="UP000887579"/>
    </source>
</evidence>
<sequence>MIILKISTTIFILFFIFIVFIQAERSFLSPNRKPHWKTENLNHGPFFGQPEQVHLSYGGDPTKQIITWVTFDDTVDSIVEYGIGKLDLTVRGNASLFVDGGAGKTARLIHRAMIQNIQPGKRYFYRVGSEYGWSSIFTFVGLKERSNGGGYRFAVYGDMGNINARSLGKIQRLAQDGDFDMILHVGDLAYNLDTVIYRVGSEYGWSSIFTFVGLKERSNGGGYRFAVYGDMGNINARSLGKIQRLAQDGDFDMILHVGDLAYNLDTSDGTYGDVFMRQIEPAAAYVPYMTVVGNHEYNYNFSHYVNRYTMPDSDHNLFYSFDIGPAHFIGFSTEFYFFTNYGWDQIKNQWNWLINDLEKANKNRENVPWIITIRLGLPITHAYGLEKLFYKYGVDLELWAHEHTYERFYPVYNRTVFNGTASDPYRNPPAPVHVVTGSAGCQENTDTFVLNPNPWSAFRSSNYGFSRMQIFNKTHLYFEQTAAAKDTIEDSFWLIKDEHKSYDRHDLKQLKKHGYQVPQDYRHPDDTRHNHRSSKL</sequence>
<evidence type="ECO:0000313" key="2">
    <source>
        <dbReference type="WBParaSite" id="ES5_v2.g20096.t1"/>
    </source>
</evidence>
<dbReference type="Proteomes" id="UP000887579">
    <property type="component" value="Unplaced"/>
</dbReference>
<organism evidence="1 2">
    <name type="scientific">Panagrolaimus sp. ES5</name>
    <dbReference type="NCBI Taxonomy" id="591445"/>
    <lineage>
        <taxon>Eukaryota</taxon>
        <taxon>Metazoa</taxon>
        <taxon>Ecdysozoa</taxon>
        <taxon>Nematoda</taxon>
        <taxon>Chromadorea</taxon>
        <taxon>Rhabditida</taxon>
        <taxon>Tylenchina</taxon>
        <taxon>Panagrolaimomorpha</taxon>
        <taxon>Panagrolaimoidea</taxon>
        <taxon>Panagrolaimidae</taxon>
        <taxon>Panagrolaimus</taxon>
    </lineage>
</organism>
<proteinExistence type="predicted"/>
<protein>
    <submittedName>
        <fullName evidence="2">Purple acid phosphatase</fullName>
    </submittedName>
</protein>
<reference evidence="2" key="1">
    <citation type="submission" date="2022-11" db="UniProtKB">
        <authorList>
            <consortium name="WormBaseParasite"/>
        </authorList>
    </citation>
    <scope>IDENTIFICATION</scope>
</reference>
<accession>A0AC34FS16</accession>